<sequence length="81" mass="9317">MGALKTLSEVWPLGRRTYTEVGIIAREILALADNDISPWTRPASFDFAGNGEFKDAVEMFDVYNIFDEPEECDFLDDLRRR</sequence>
<gene>
    <name evidence="1" type="ORF">UREG_01092</name>
</gene>
<dbReference type="InParanoid" id="C4JG12"/>
<proteinExistence type="predicted"/>
<dbReference type="VEuPathDB" id="FungiDB:UREG_01092"/>
<name>C4JG12_UNCRE</name>
<dbReference type="RefSeq" id="XP_002541576.1">
    <property type="nucleotide sequence ID" value="XM_002541530.1"/>
</dbReference>
<evidence type="ECO:0000313" key="1">
    <source>
        <dbReference type="EMBL" id="EEP76243.1"/>
    </source>
</evidence>
<accession>C4JG12</accession>
<organism evidence="1 2">
    <name type="scientific">Uncinocarpus reesii (strain UAMH 1704)</name>
    <dbReference type="NCBI Taxonomy" id="336963"/>
    <lineage>
        <taxon>Eukaryota</taxon>
        <taxon>Fungi</taxon>
        <taxon>Dikarya</taxon>
        <taxon>Ascomycota</taxon>
        <taxon>Pezizomycotina</taxon>
        <taxon>Eurotiomycetes</taxon>
        <taxon>Eurotiomycetidae</taxon>
        <taxon>Onygenales</taxon>
        <taxon>Onygenaceae</taxon>
        <taxon>Uncinocarpus</taxon>
    </lineage>
</organism>
<dbReference type="OrthoDB" id="2399539at2759"/>
<evidence type="ECO:0000313" key="2">
    <source>
        <dbReference type="Proteomes" id="UP000002058"/>
    </source>
</evidence>
<dbReference type="KEGG" id="ure:UREG_01092"/>
<dbReference type="EMBL" id="CH476615">
    <property type="protein sequence ID" value="EEP76243.1"/>
    <property type="molecule type" value="Genomic_DNA"/>
</dbReference>
<dbReference type="AlphaFoldDB" id="C4JG12"/>
<dbReference type="GeneID" id="8440341"/>
<dbReference type="HOGENOM" id="CLU_2575629_0_0_1"/>
<keyword evidence="2" id="KW-1185">Reference proteome</keyword>
<dbReference type="Proteomes" id="UP000002058">
    <property type="component" value="Unassembled WGS sequence"/>
</dbReference>
<protein>
    <submittedName>
        <fullName evidence="1">Uncharacterized protein</fullName>
    </submittedName>
</protein>
<reference evidence="2" key="1">
    <citation type="journal article" date="2009" name="Genome Res.">
        <title>Comparative genomic analyses of the human fungal pathogens Coccidioides and their relatives.</title>
        <authorList>
            <person name="Sharpton T.J."/>
            <person name="Stajich J.E."/>
            <person name="Rounsley S.D."/>
            <person name="Gardner M.J."/>
            <person name="Wortman J.R."/>
            <person name="Jordar V.S."/>
            <person name="Maiti R."/>
            <person name="Kodira C.D."/>
            <person name="Neafsey D.E."/>
            <person name="Zeng Q."/>
            <person name="Hung C.-Y."/>
            <person name="McMahan C."/>
            <person name="Muszewska A."/>
            <person name="Grynberg M."/>
            <person name="Mandel M.A."/>
            <person name="Kellner E.M."/>
            <person name="Barker B.M."/>
            <person name="Galgiani J.N."/>
            <person name="Orbach M.J."/>
            <person name="Kirkland T.N."/>
            <person name="Cole G.T."/>
            <person name="Henn M.R."/>
            <person name="Birren B.W."/>
            <person name="Taylor J.W."/>
        </authorList>
    </citation>
    <scope>NUCLEOTIDE SEQUENCE [LARGE SCALE GENOMIC DNA]</scope>
    <source>
        <strain evidence="2">UAMH 1704</strain>
    </source>
</reference>